<reference evidence="1" key="1">
    <citation type="journal article" date="2021" name="Nat. Microbiol.">
        <title>Cocultivation of an ultrasmall environmental parasitic bacterium with lytic ability against bacteria associated with wastewater foams.</title>
        <authorList>
            <person name="Batinovic S."/>
            <person name="Rose J.J.A."/>
            <person name="Ratcliffe J."/>
            <person name="Seviour R.J."/>
            <person name="Petrovski S."/>
        </authorList>
    </citation>
    <scope>NUCLEOTIDE SEQUENCE</scope>
    <source>
        <strain evidence="1">CON44</strain>
    </source>
</reference>
<protein>
    <submittedName>
        <fullName evidence="1">Uncharacterized protein</fullName>
    </submittedName>
</protein>
<sequence>MAGDNEPQGQHYNFDTGDLVESSETWWKARAKTAIAAADELEALASRVDNLFTANYWGDCIEGRTTHQLFREVVDTWVANLKEQAISARNLSTACIDATRTITSADNNAAQSVAST</sequence>
<evidence type="ECO:0000313" key="1">
    <source>
        <dbReference type="EMBL" id="QHN40363.1"/>
    </source>
</evidence>
<gene>
    <name evidence="1" type="ORF">GII30_15480</name>
</gene>
<accession>A0A857KM22</accession>
<dbReference type="AlphaFoldDB" id="A0A857KM22"/>
<dbReference type="EMBL" id="CP045810">
    <property type="protein sequence ID" value="QHN40363.1"/>
    <property type="molecule type" value="Genomic_DNA"/>
</dbReference>
<dbReference type="RefSeq" id="WP_005181989.1">
    <property type="nucleotide sequence ID" value="NZ_CP045804.1"/>
</dbReference>
<proteinExistence type="predicted"/>
<organism evidence="1">
    <name type="scientific">Gordonia amarae</name>
    <dbReference type="NCBI Taxonomy" id="36821"/>
    <lineage>
        <taxon>Bacteria</taxon>
        <taxon>Bacillati</taxon>
        <taxon>Actinomycetota</taxon>
        <taxon>Actinomycetes</taxon>
        <taxon>Mycobacteriales</taxon>
        <taxon>Gordoniaceae</taxon>
        <taxon>Gordonia</taxon>
    </lineage>
</organism>
<name>A0A857KM22_9ACTN</name>